<dbReference type="PROSITE" id="PS51257">
    <property type="entry name" value="PROKAR_LIPOPROTEIN"/>
    <property type="match status" value="1"/>
</dbReference>
<evidence type="ECO:0000256" key="1">
    <source>
        <dbReference type="ARBA" id="ARBA00022729"/>
    </source>
</evidence>
<evidence type="ECO:0000313" key="4">
    <source>
        <dbReference type="EMBL" id="MFC6020889.1"/>
    </source>
</evidence>
<evidence type="ECO:0000256" key="2">
    <source>
        <dbReference type="ARBA" id="ARBA00022801"/>
    </source>
</evidence>
<protein>
    <submittedName>
        <fullName evidence="4">Alpha/beta hydrolase family esterase</fullName>
    </submittedName>
</protein>
<name>A0ABW1KIY4_9ACTN</name>
<keyword evidence="2 4" id="KW-0378">Hydrolase</keyword>
<gene>
    <name evidence="4" type="ORF">ACFP2T_32550</name>
</gene>
<dbReference type="Pfam" id="PF10503">
    <property type="entry name" value="Esterase_PHB"/>
    <property type="match status" value="1"/>
</dbReference>
<keyword evidence="5" id="KW-1185">Reference proteome</keyword>
<evidence type="ECO:0000313" key="5">
    <source>
        <dbReference type="Proteomes" id="UP001596203"/>
    </source>
</evidence>
<dbReference type="Proteomes" id="UP001596203">
    <property type="component" value="Unassembled WGS sequence"/>
</dbReference>
<feature type="signal peptide" evidence="3">
    <location>
        <begin position="1"/>
        <end position="19"/>
    </location>
</feature>
<feature type="chain" id="PRO_5046950574" evidence="3">
    <location>
        <begin position="20"/>
        <end position="301"/>
    </location>
</feature>
<dbReference type="GO" id="GO:0016787">
    <property type="term" value="F:hydrolase activity"/>
    <property type="evidence" value="ECO:0007669"/>
    <property type="project" value="UniProtKB-KW"/>
</dbReference>
<dbReference type="SUPFAM" id="SSF53474">
    <property type="entry name" value="alpha/beta-Hydrolases"/>
    <property type="match status" value="1"/>
</dbReference>
<proteinExistence type="predicted"/>
<organism evidence="4 5">
    <name type="scientific">Plantactinospora solaniradicis</name>
    <dbReference type="NCBI Taxonomy" id="1723736"/>
    <lineage>
        <taxon>Bacteria</taxon>
        <taxon>Bacillati</taxon>
        <taxon>Actinomycetota</taxon>
        <taxon>Actinomycetes</taxon>
        <taxon>Micromonosporales</taxon>
        <taxon>Micromonosporaceae</taxon>
        <taxon>Plantactinospora</taxon>
    </lineage>
</organism>
<keyword evidence="1 3" id="KW-0732">Signal</keyword>
<dbReference type="Gene3D" id="3.40.50.1820">
    <property type="entry name" value="alpha/beta hydrolase"/>
    <property type="match status" value="1"/>
</dbReference>
<dbReference type="InterPro" id="IPR029058">
    <property type="entry name" value="AB_hydrolase_fold"/>
</dbReference>
<sequence length="301" mass="31327">MRRVAAWCGLLGALSGVVACGGGTQQASSSPAPSSSAVAPAVAPAPGKHQLTLEHGGATRKYRLHAPDGYDPARPVPLVIAMHPYPGNGSAMIELAGLDEVAARENFLVAYPDGIAGGFNALICCGKADDVGFLTALTEHLVADWRVDPDRVYLTGISNGGDMSFRAAVEATGMFAAIGAVSGGFGGALAAKPDYVPKSPVSVITFIGDQDRYAQTFRSGIQTWQQRLRCTPVKPAPKSPAETIVLTRTRCADGSEVEVYVIEGMGHSWPGAKTGGLAAPDAGVVATELVWKFFAAHPRKR</sequence>
<dbReference type="InterPro" id="IPR010126">
    <property type="entry name" value="Esterase_phb"/>
</dbReference>
<dbReference type="PANTHER" id="PTHR43037:SF1">
    <property type="entry name" value="BLL1128 PROTEIN"/>
    <property type="match status" value="1"/>
</dbReference>
<accession>A0ABW1KIY4</accession>
<dbReference type="PANTHER" id="PTHR43037">
    <property type="entry name" value="UNNAMED PRODUCT-RELATED"/>
    <property type="match status" value="1"/>
</dbReference>
<comment type="caution">
    <text evidence="4">The sequence shown here is derived from an EMBL/GenBank/DDBJ whole genome shotgun (WGS) entry which is preliminary data.</text>
</comment>
<dbReference type="EMBL" id="JBHSPR010000037">
    <property type="protein sequence ID" value="MFC6020889.1"/>
    <property type="molecule type" value="Genomic_DNA"/>
</dbReference>
<dbReference type="RefSeq" id="WP_377428556.1">
    <property type="nucleotide sequence ID" value="NZ_JBHSPR010000037.1"/>
</dbReference>
<evidence type="ECO:0000256" key="3">
    <source>
        <dbReference type="SAM" id="SignalP"/>
    </source>
</evidence>
<reference evidence="5" key="1">
    <citation type="journal article" date="2019" name="Int. J. Syst. Evol. Microbiol.">
        <title>The Global Catalogue of Microorganisms (GCM) 10K type strain sequencing project: providing services to taxonomists for standard genome sequencing and annotation.</title>
        <authorList>
            <consortium name="The Broad Institute Genomics Platform"/>
            <consortium name="The Broad Institute Genome Sequencing Center for Infectious Disease"/>
            <person name="Wu L."/>
            <person name="Ma J."/>
        </authorList>
    </citation>
    <scope>NUCLEOTIDE SEQUENCE [LARGE SCALE GENOMIC DNA]</scope>
    <source>
        <strain evidence="5">ZS-35-S2</strain>
    </source>
</reference>
<dbReference type="InterPro" id="IPR050955">
    <property type="entry name" value="Plant_Biomass_Hydrol_Est"/>
</dbReference>